<dbReference type="SMART" id="SM00382">
    <property type="entry name" value="AAA"/>
    <property type="match status" value="1"/>
</dbReference>
<keyword evidence="6" id="KW-1278">Translocase</keyword>
<gene>
    <name evidence="10" type="ORF">LXO92_08790</name>
</gene>
<keyword evidence="5 10" id="KW-0067">ATP-binding</keyword>
<protein>
    <submittedName>
        <fullName evidence="10">Methionine ABC transporter ATP-binding protein</fullName>
    </submittedName>
</protein>
<evidence type="ECO:0000256" key="6">
    <source>
        <dbReference type="ARBA" id="ARBA00022967"/>
    </source>
</evidence>
<dbReference type="InterPro" id="IPR003593">
    <property type="entry name" value="AAA+_ATPase"/>
</dbReference>
<dbReference type="Pfam" id="PF09383">
    <property type="entry name" value="NIL"/>
    <property type="match status" value="1"/>
</dbReference>
<evidence type="ECO:0000256" key="4">
    <source>
        <dbReference type="ARBA" id="ARBA00022741"/>
    </source>
</evidence>
<keyword evidence="4" id="KW-0547">Nucleotide-binding</keyword>
<dbReference type="PROSITE" id="PS00211">
    <property type="entry name" value="ABC_TRANSPORTER_1"/>
    <property type="match status" value="1"/>
</dbReference>
<feature type="domain" description="ABC transporter" evidence="9">
    <location>
        <begin position="2"/>
        <end position="237"/>
    </location>
</feature>
<evidence type="ECO:0000313" key="11">
    <source>
        <dbReference type="Proteomes" id="UP001320170"/>
    </source>
</evidence>
<dbReference type="SUPFAM" id="SSF52540">
    <property type="entry name" value="P-loop containing nucleoside triphosphate hydrolases"/>
    <property type="match status" value="1"/>
</dbReference>
<evidence type="ECO:0000313" key="10">
    <source>
        <dbReference type="EMBL" id="MCE3532472.1"/>
    </source>
</evidence>
<dbReference type="InterPro" id="IPR041701">
    <property type="entry name" value="MetN_ABC"/>
</dbReference>
<accession>A0ABS8X4G2</accession>
<dbReference type="EMBL" id="JAJTND010000004">
    <property type="protein sequence ID" value="MCE3532472.1"/>
    <property type="molecule type" value="Genomic_DNA"/>
</dbReference>
<keyword evidence="3" id="KW-1003">Cell membrane</keyword>
<dbReference type="PANTHER" id="PTHR43166:SF30">
    <property type="entry name" value="METHIONINE IMPORT ATP-BINDING PROTEIN METN"/>
    <property type="match status" value="1"/>
</dbReference>
<evidence type="ECO:0000259" key="9">
    <source>
        <dbReference type="PROSITE" id="PS50893"/>
    </source>
</evidence>
<evidence type="ECO:0000256" key="5">
    <source>
        <dbReference type="ARBA" id="ARBA00022840"/>
    </source>
</evidence>
<evidence type="ECO:0000256" key="3">
    <source>
        <dbReference type="ARBA" id="ARBA00022475"/>
    </source>
</evidence>
<dbReference type="InterPro" id="IPR018449">
    <property type="entry name" value="NIL_domain"/>
</dbReference>
<dbReference type="SUPFAM" id="SSF55021">
    <property type="entry name" value="ACT-like"/>
    <property type="match status" value="1"/>
</dbReference>
<dbReference type="Proteomes" id="UP001320170">
    <property type="component" value="Unassembled WGS sequence"/>
</dbReference>
<dbReference type="RefSeq" id="WP_182352306.1">
    <property type="nucleotide sequence ID" value="NZ_JAJSPM010000005.1"/>
</dbReference>
<organism evidence="10 11">
    <name type="scientific">Legionella resiliens</name>
    <dbReference type="NCBI Taxonomy" id="2905958"/>
    <lineage>
        <taxon>Bacteria</taxon>
        <taxon>Pseudomonadati</taxon>
        <taxon>Pseudomonadota</taxon>
        <taxon>Gammaproteobacteria</taxon>
        <taxon>Legionellales</taxon>
        <taxon>Legionellaceae</taxon>
        <taxon>Legionella</taxon>
    </lineage>
</organism>
<dbReference type="InterPro" id="IPR045865">
    <property type="entry name" value="ACT-like_dom_sf"/>
</dbReference>
<keyword evidence="2" id="KW-0813">Transport</keyword>
<dbReference type="PANTHER" id="PTHR43166">
    <property type="entry name" value="AMINO ACID IMPORT ATP-BINDING PROTEIN"/>
    <property type="match status" value="1"/>
</dbReference>
<dbReference type="InterPro" id="IPR017871">
    <property type="entry name" value="ABC_transporter-like_CS"/>
</dbReference>
<keyword evidence="8" id="KW-0472">Membrane</keyword>
<name>A0ABS8X4G2_9GAMM</name>
<dbReference type="Gene3D" id="3.40.50.300">
    <property type="entry name" value="P-loop containing nucleotide triphosphate hydrolases"/>
    <property type="match status" value="1"/>
</dbReference>
<dbReference type="InterPro" id="IPR027417">
    <property type="entry name" value="P-loop_NTPase"/>
</dbReference>
<evidence type="ECO:0000256" key="1">
    <source>
        <dbReference type="ARBA" id="ARBA00004417"/>
    </source>
</evidence>
<keyword evidence="11" id="KW-1185">Reference proteome</keyword>
<evidence type="ECO:0000256" key="7">
    <source>
        <dbReference type="ARBA" id="ARBA00022970"/>
    </source>
</evidence>
<dbReference type="InterPro" id="IPR050086">
    <property type="entry name" value="MetN_ABC_transporter-like"/>
</dbReference>
<evidence type="ECO:0000256" key="8">
    <source>
        <dbReference type="ARBA" id="ARBA00023136"/>
    </source>
</evidence>
<reference evidence="10 11" key="1">
    <citation type="journal article" date="2024" name="Pathogens">
        <title>Characterization of a Novel Species of Legionella Isolated from a Healthcare Facility: Legionella resiliens sp. nov.</title>
        <authorList>
            <person name="Cristino S."/>
            <person name="Pascale M.R."/>
            <person name="Marino F."/>
            <person name="Derelitto C."/>
            <person name="Salaris S."/>
            <person name="Orsini M."/>
            <person name="Squarzoni S."/>
            <person name="Grottola A."/>
            <person name="Girolamini L."/>
        </authorList>
    </citation>
    <scope>NUCLEOTIDE SEQUENCE [LARGE SCALE GENOMIC DNA]</scope>
    <source>
        <strain evidence="10 11">8cVS16</strain>
    </source>
</reference>
<proteinExistence type="predicted"/>
<dbReference type="Pfam" id="PF00005">
    <property type="entry name" value="ABC_tran"/>
    <property type="match status" value="1"/>
</dbReference>
<keyword evidence="7" id="KW-0029">Amino-acid transport</keyword>
<dbReference type="Gene3D" id="3.30.70.260">
    <property type="match status" value="1"/>
</dbReference>
<comment type="caution">
    <text evidence="10">The sequence shown here is derived from an EMBL/GenBank/DDBJ whole genome shotgun (WGS) entry which is preliminary data.</text>
</comment>
<comment type="subcellular location">
    <subcellularLocation>
        <location evidence="1">Cell inner membrane</location>
        <topology evidence="1">Peripheral membrane protein</topology>
    </subcellularLocation>
</comment>
<evidence type="ECO:0000256" key="2">
    <source>
        <dbReference type="ARBA" id="ARBA00022448"/>
    </source>
</evidence>
<dbReference type="InterPro" id="IPR003439">
    <property type="entry name" value="ABC_transporter-like_ATP-bd"/>
</dbReference>
<dbReference type="SMART" id="SM00930">
    <property type="entry name" value="NIL"/>
    <property type="match status" value="1"/>
</dbReference>
<dbReference type="CDD" id="cd03258">
    <property type="entry name" value="ABC_MetN_methionine_transporter"/>
    <property type="match status" value="1"/>
</dbReference>
<dbReference type="GO" id="GO:0005524">
    <property type="term" value="F:ATP binding"/>
    <property type="evidence" value="ECO:0007669"/>
    <property type="project" value="UniProtKB-KW"/>
</dbReference>
<dbReference type="PROSITE" id="PS50893">
    <property type="entry name" value="ABC_TRANSPORTER_2"/>
    <property type="match status" value="1"/>
</dbReference>
<sequence length="341" mass="38031">MIELSGLSKSFSGKSVLRDINLFIQEGEIFGIIGKSGAGKSTLLRCINLLERPDEGHVIIDNQYLTRLSRKDLALARHKMAMIFQQFNLLNSKNVYDNIALPMRIQGIDEEVVRNKIEELLPIVELNDKKLAYPAQLSGGQKQRVAIARALSCSPKILLCDEATSALDPETTDSILALLKKINALYGITIILITHEMDVVKRICNRLAVMVDGELVETTALANVFNKKDSLARSMLYAQLSPQLPECLTKRLADYVTDKPLLRLFFQGEEATVPFISQTSRELNLDINILLANIDRYDTVTCGVVVVELTAHQFLLEAFIERCEKANLTVEVLGYVLPDGI</sequence>